<keyword evidence="6" id="KW-0677">Repeat</keyword>
<dbReference type="PANTHER" id="PTHR18896">
    <property type="entry name" value="PHOSPHOLIPASE D"/>
    <property type="match status" value="1"/>
</dbReference>
<keyword evidence="8" id="KW-0443">Lipid metabolism</keyword>
<comment type="caution">
    <text evidence="12">The sequence shown here is derived from an EMBL/GenBank/DDBJ whole genome shotgun (WGS) entry which is preliminary data.</text>
</comment>
<dbReference type="AlphaFoldDB" id="A0AAE3IZA7"/>
<dbReference type="CDD" id="cd09143">
    <property type="entry name" value="PLDc_vPLD1_2_like_bac_2"/>
    <property type="match status" value="1"/>
</dbReference>
<evidence type="ECO:0000259" key="11">
    <source>
        <dbReference type="PROSITE" id="PS50035"/>
    </source>
</evidence>
<dbReference type="Gene3D" id="3.30.870.10">
    <property type="entry name" value="Endonuclease Chain A"/>
    <property type="match status" value="2"/>
</dbReference>
<sequence>MNAAADLEQNNSLFEEGRNCWRVETAYNYDMVVDGAAYFKALREALIIAQHQVMLIGWDFDLEIEMLPGASDDSGIAPDGYPNRVRGFLEALVEERPELDMYILRWSGSTIVAPGRLVPAMRLRFNGPKDIRIALDGRHPVSACHHQKIVVIDDAVAFCGGIDVTDARWDTPDHAPNDPRRVLRNGEYADPWHDLTNAVTGAAAQALGDLARTRWNRSTGEYLAAPTPSDDDYWPASLPVACRNVRVAISRTEPPEEDQALINEIEEMVLDQIASANSVIYMESQYFASDEIATALSRRLSEDDGPDIIIINPNEAQKEVEDKAMHVTRTRLIQQLRKVDHENRFRIASPVNAAEEAIYVHAKVCIVDDKSIRIGSSNINRRSLGFDTECDLTVEARSSEVGEAIECFRNRLLAEHLGCEVSVLKQKIADEGRVAKAFDALNKETGRGLRDIKHKEDTGFGSFLANTRMLDPRYERGTESRTRFSGRHIGFGIAVLCALAFLFHILTS</sequence>
<evidence type="ECO:0000256" key="7">
    <source>
        <dbReference type="ARBA" id="ARBA00022801"/>
    </source>
</evidence>
<feature type="domain" description="PLD phosphodiesterase" evidence="11">
    <location>
        <begin position="141"/>
        <end position="168"/>
    </location>
</feature>
<dbReference type="PANTHER" id="PTHR18896:SF76">
    <property type="entry name" value="PHOSPHOLIPASE"/>
    <property type="match status" value="1"/>
</dbReference>
<dbReference type="GO" id="GO:0005576">
    <property type="term" value="C:extracellular region"/>
    <property type="evidence" value="ECO:0007669"/>
    <property type="project" value="UniProtKB-SubCell"/>
</dbReference>
<evidence type="ECO:0000256" key="8">
    <source>
        <dbReference type="ARBA" id="ARBA00023098"/>
    </source>
</evidence>
<evidence type="ECO:0000256" key="1">
    <source>
        <dbReference type="ARBA" id="ARBA00000798"/>
    </source>
</evidence>
<keyword evidence="10" id="KW-0812">Transmembrane</keyword>
<evidence type="ECO:0000256" key="2">
    <source>
        <dbReference type="ARBA" id="ARBA00003145"/>
    </source>
</evidence>
<protein>
    <recommendedName>
        <fullName evidence="4">Phospholipase D</fullName>
    </recommendedName>
    <alternativeName>
        <fullName evidence="9">Choline phosphatase</fullName>
    </alternativeName>
</protein>
<evidence type="ECO:0000256" key="4">
    <source>
        <dbReference type="ARBA" id="ARBA00018392"/>
    </source>
</evidence>
<keyword evidence="10" id="KW-1133">Transmembrane helix</keyword>
<evidence type="ECO:0000256" key="6">
    <source>
        <dbReference type="ARBA" id="ARBA00022737"/>
    </source>
</evidence>
<comment type="function">
    <text evidence="2">Could be a virulence factor.</text>
</comment>
<keyword evidence="7" id="KW-0378">Hydrolase</keyword>
<proteinExistence type="predicted"/>
<dbReference type="PROSITE" id="PS50035">
    <property type="entry name" value="PLD"/>
    <property type="match status" value="2"/>
</dbReference>
<feature type="transmembrane region" description="Helical" evidence="10">
    <location>
        <begin position="489"/>
        <end position="507"/>
    </location>
</feature>
<evidence type="ECO:0000256" key="10">
    <source>
        <dbReference type="SAM" id="Phobius"/>
    </source>
</evidence>
<gene>
    <name evidence="12" type="ORF">OH136_09785</name>
</gene>
<organism evidence="12 13">
    <name type="scientific">Halocynthiibacter halioticoli</name>
    <dbReference type="NCBI Taxonomy" id="2986804"/>
    <lineage>
        <taxon>Bacteria</taxon>
        <taxon>Pseudomonadati</taxon>
        <taxon>Pseudomonadota</taxon>
        <taxon>Alphaproteobacteria</taxon>
        <taxon>Rhodobacterales</taxon>
        <taxon>Paracoccaceae</taxon>
        <taxon>Halocynthiibacter</taxon>
    </lineage>
</organism>
<dbReference type="Pfam" id="PF13091">
    <property type="entry name" value="PLDc_2"/>
    <property type="match status" value="1"/>
</dbReference>
<keyword evidence="5" id="KW-0964">Secreted</keyword>
<dbReference type="InterPro" id="IPR025202">
    <property type="entry name" value="PLD-like_dom"/>
</dbReference>
<evidence type="ECO:0000313" key="13">
    <source>
        <dbReference type="Proteomes" id="UP001208041"/>
    </source>
</evidence>
<accession>A0AAE3IZA7</accession>
<dbReference type="RefSeq" id="WP_263953696.1">
    <property type="nucleotide sequence ID" value="NZ_JAOYFC010000002.1"/>
</dbReference>
<dbReference type="Proteomes" id="UP001208041">
    <property type="component" value="Unassembled WGS sequence"/>
</dbReference>
<evidence type="ECO:0000313" key="12">
    <source>
        <dbReference type="EMBL" id="MCV6824845.1"/>
    </source>
</evidence>
<dbReference type="InterPro" id="IPR015679">
    <property type="entry name" value="PLipase_D_fam"/>
</dbReference>
<dbReference type="SUPFAM" id="SSF56024">
    <property type="entry name" value="Phospholipase D/nuclease"/>
    <property type="match status" value="2"/>
</dbReference>
<keyword evidence="13" id="KW-1185">Reference proteome</keyword>
<evidence type="ECO:0000256" key="3">
    <source>
        <dbReference type="ARBA" id="ARBA00004613"/>
    </source>
</evidence>
<dbReference type="GO" id="GO:0009395">
    <property type="term" value="P:phospholipid catabolic process"/>
    <property type="evidence" value="ECO:0007669"/>
    <property type="project" value="TreeGrafter"/>
</dbReference>
<dbReference type="InterPro" id="IPR001736">
    <property type="entry name" value="PLipase_D/transphosphatidylase"/>
</dbReference>
<comment type="subcellular location">
    <subcellularLocation>
        <location evidence="3">Secreted</location>
    </subcellularLocation>
</comment>
<evidence type="ECO:0000256" key="5">
    <source>
        <dbReference type="ARBA" id="ARBA00022525"/>
    </source>
</evidence>
<dbReference type="CDD" id="cd09140">
    <property type="entry name" value="PLDc_vPLD1_2_like_bac_1"/>
    <property type="match status" value="1"/>
</dbReference>
<reference evidence="12" key="1">
    <citation type="submission" date="2022-10" db="EMBL/GenBank/DDBJ databases">
        <authorList>
            <person name="Yue Y."/>
        </authorList>
    </citation>
    <scope>NUCLEOTIDE SEQUENCE</scope>
    <source>
        <strain evidence="12">Z654</strain>
    </source>
</reference>
<keyword evidence="10" id="KW-0472">Membrane</keyword>
<dbReference type="GO" id="GO:0004630">
    <property type="term" value="F:phospholipase D activity"/>
    <property type="evidence" value="ECO:0007669"/>
    <property type="project" value="UniProtKB-EC"/>
</dbReference>
<dbReference type="SMART" id="SM00155">
    <property type="entry name" value="PLDc"/>
    <property type="match status" value="2"/>
</dbReference>
<dbReference type="EMBL" id="JAOYFC010000002">
    <property type="protein sequence ID" value="MCV6824845.1"/>
    <property type="molecule type" value="Genomic_DNA"/>
</dbReference>
<comment type="catalytic activity">
    <reaction evidence="1">
        <text>a 1,2-diacyl-sn-glycero-3-phosphocholine + H2O = a 1,2-diacyl-sn-glycero-3-phosphate + choline + H(+)</text>
        <dbReference type="Rhea" id="RHEA:14445"/>
        <dbReference type="ChEBI" id="CHEBI:15354"/>
        <dbReference type="ChEBI" id="CHEBI:15377"/>
        <dbReference type="ChEBI" id="CHEBI:15378"/>
        <dbReference type="ChEBI" id="CHEBI:57643"/>
        <dbReference type="ChEBI" id="CHEBI:58608"/>
        <dbReference type="EC" id="3.1.4.4"/>
    </reaction>
</comment>
<evidence type="ECO:0000256" key="9">
    <source>
        <dbReference type="ARBA" id="ARBA00029594"/>
    </source>
</evidence>
<name>A0AAE3IZA7_9RHOB</name>
<feature type="domain" description="PLD phosphodiesterase" evidence="11">
    <location>
        <begin position="356"/>
        <end position="383"/>
    </location>
</feature>
<dbReference type="Pfam" id="PF00614">
    <property type="entry name" value="PLDc"/>
    <property type="match status" value="1"/>
</dbReference>